<organism evidence="2 3">
    <name type="scientific">Peribacillus huizhouensis</name>
    <dbReference type="NCBI Taxonomy" id="1501239"/>
    <lineage>
        <taxon>Bacteria</taxon>
        <taxon>Bacillati</taxon>
        <taxon>Bacillota</taxon>
        <taxon>Bacilli</taxon>
        <taxon>Bacillales</taxon>
        <taxon>Bacillaceae</taxon>
        <taxon>Peribacillus</taxon>
    </lineage>
</organism>
<dbReference type="InterPro" id="IPR019260">
    <property type="entry name" value="DUF2262"/>
</dbReference>
<comment type="caution">
    <text evidence="2">The sequence shown here is derived from an EMBL/GenBank/DDBJ whole genome shotgun (WGS) entry which is preliminary data.</text>
</comment>
<keyword evidence="3" id="KW-1185">Reference proteome</keyword>
<dbReference type="Pfam" id="PF10020">
    <property type="entry name" value="DUF2262"/>
    <property type="match status" value="1"/>
</dbReference>
<dbReference type="Proteomes" id="UP000626697">
    <property type="component" value="Unassembled WGS sequence"/>
</dbReference>
<protein>
    <recommendedName>
        <fullName evidence="1">DUF2262 domain-containing protein</fullName>
    </recommendedName>
</protein>
<dbReference type="EMBL" id="JACJHX010000021">
    <property type="protein sequence ID" value="MBA9028908.1"/>
    <property type="molecule type" value="Genomic_DNA"/>
</dbReference>
<gene>
    <name evidence="2" type="ORF">HNP81_004230</name>
</gene>
<sequence>MISRLINYLSVRLSRVKKLDIDVNEYFPLTVHDFKEYKGIYTSKQDNFPFICLSENMKMIDFEGKNTILQNRTYINDEGSILFSDELVIGNSKGEVFEYSRYRNGKQTVHPVPMVYIDTYNKGLYPNNVFVFKSFETQFINDKETLCLLVTKTFYSGWRLQRIERLYLLMGVGMVKYEEESLYPYKFKLSYKISEENSGYRIINHAILGNLLYNPNSEQLSGMVQIASDHWVNLIISTEAGYKEDSILKVEGVLNDLIKMEHTLRHQIAEELLVIHNDEWSEGEVITSKEFAERIRLNTISLFDDGSIETYYDDGDLFWGHTILAKLNKEFRLEHVDAIG</sequence>
<reference evidence="2 3" key="1">
    <citation type="submission" date="2020-08" db="EMBL/GenBank/DDBJ databases">
        <title>Genomic Encyclopedia of Type Strains, Phase IV (KMG-IV): sequencing the most valuable type-strain genomes for metagenomic binning, comparative biology and taxonomic classification.</title>
        <authorList>
            <person name="Goeker M."/>
        </authorList>
    </citation>
    <scope>NUCLEOTIDE SEQUENCE [LARGE SCALE GENOMIC DNA]</scope>
    <source>
        <strain evidence="2 3">DSM 105481</strain>
    </source>
</reference>
<evidence type="ECO:0000313" key="2">
    <source>
        <dbReference type="EMBL" id="MBA9028908.1"/>
    </source>
</evidence>
<accession>A0ABR6CV56</accession>
<feature type="domain" description="DUF2262" evidence="1">
    <location>
        <begin position="206"/>
        <end position="334"/>
    </location>
</feature>
<proteinExistence type="predicted"/>
<name>A0ABR6CV56_9BACI</name>
<evidence type="ECO:0000259" key="1">
    <source>
        <dbReference type="Pfam" id="PF10020"/>
    </source>
</evidence>
<dbReference type="RefSeq" id="WP_182503830.1">
    <property type="nucleotide sequence ID" value="NZ_JACJHX010000021.1"/>
</dbReference>
<evidence type="ECO:0000313" key="3">
    <source>
        <dbReference type="Proteomes" id="UP000626697"/>
    </source>
</evidence>